<dbReference type="PANTHER" id="PTHR24379:SF121">
    <property type="entry name" value="C2H2-TYPE DOMAIN-CONTAINING PROTEIN"/>
    <property type="match status" value="1"/>
</dbReference>
<keyword evidence="2" id="KW-0677">Repeat</keyword>
<dbReference type="Gene3D" id="3.30.160.60">
    <property type="entry name" value="Classic Zinc Finger"/>
    <property type="match status" value="3"/>
</dbReference>
<dbReference type="WBParaSite" id="ACRNAN_scaffold5827.g10500.t1">
    <property type="protein sequence ID" value="ACRNAN_scaffold5827.g10500.t1"/>
    <property type="gene ID" value="ACRNAN_scaffold5827.g10500"/>
</dbReference>
<accession>A0A914E625</accession>
<evidence type="ECO:0000313" key="8">
    <source>
        <dbReference type="Proteomes" id="UP000887540"/>
    </source>
</evidence>
<dbReference type="PROSITE" id="PS50157">
    <property type="entry name" value="ZINC_FINGER_C2H2_2"/>
    <property type="match status" value="2"/>
</dbReference>
<dbReference type="InterPro" id="IPR013087">
    <property type="entry name" value="Znf_C2H2_type"/>
</dbReference>
<evidence type="ECO:0000313" key="9">
    <source>
        <dbReference type="WBParaSite" id="ACRNAN_scaffold5827.g10500.t1"/>
    </source>
</evidence>
<evidence type="ECO:0000259" key="7">
    <source>
        <dbReference type="PROSITE" id="PS50157"/>
    </source>
</evidence>
<dbReference type="SMART" id="SM00355">
    <property type="entry name" value="ZnF_C2H2"/>
    <property type="match status" value="5"/>
</dbReference>
<evidence type="ECO:0000256" key="6">
    <source>
        <dbReference type="SAM" id="MobiDB-lite"/>
    </source>
</evidence>
<dbReference type="PANTHER" id="PTHR24379">
    <property type="entry name" value="KRAB AND ZINC FINGER DOMAIN-CONTAINING"/>
    <property type="match status" value="1"/>
</dbReference>
<keyword evidence="1" id="KW-0479">Metal-binding</keyword>
<keyword evidence="8" id="KW-1185">Reference proteome</keyword>
<evidence type="ECO:0000256" key="2">
    <source>
        <dbReference type="ARBA" id="ARBA00022737"/>
    </source>
</evidence>
<feature type="region of interest" description="Disordered" evidence="6">
    <location>
        <begin position="1"/>
        <end position="22"/>
    </location>
</feature>
<evidence type="ECO:0000256" key="3">
    <source>
        <dbReference type="ARBA" id="ARBA00022771"/>
    </source>
</evidence>
<reference evidence="9" key="1">
    <citation type="submission" date="2022-11" db="UniProtKB">
        <authorList>
            <consortium name="WormBaseParasite"/>
        </authorList>
    </citation>
    <scope>IDENTIFICATION</scope>
</reference>
<dbReference type="SUPFAM" id="SSF57667">
    <property type="entry name" value="beta-beta-alpha zinc fingers"/>
    <property type="match status" value="1"/>
</dbReference>
<protein>
    <submittedName>
        <fullName evidence="9">C2H2-type domain-containing protein</fullName>
    </submittedName>
</protein>
<feature type="compositionally biased region" description="Basic and acidic residues" evidence="6">
    <location>
        <begin position="1"/>
        <end position="20"/>
    </location>
</feature>
<feature type="domain" description="C2H2-type" evidence="7">
    <location>
        <begin position="140"/>
        <end position="163"/>
    </location>
</feature>
<dbReference type="AlphaFoldDB" id="A0A914E625"/>
<proteinExistence type="predicted"/>
<name>A0A914E625_9BILA</name>
<keyword evidence="4" id="KW-0862">Zinc</keyword>
<sequence>MSETDEMSKSDSETSHHHEDADVDIMMDEEEIAEMDSSAIHHIPIYPHRNKEERKRRRVIGNTDNTLDGLVAKRAEMDPLTKRYQTETDAIVLPDDEVEMKKMESDPDVATRVCSVCGYQGKWVSEMIRHKRVHTNDRPFKCKYCSRTSKWKADLVRHVAKTHGIRVVSKYSRSKAFDVNHDSNVDVISRSFTSPTTNQSHSIPVIKKAQITKETAKCFNSFIKEGGSSDSVLTSFRCLTCFFEQDSIEVLINHLHNVHNVSPFECLQCKRSFDEVHAASSHCSMPESACTPLSIKINFSPIYSSPKSQHSLSSVSATTSSPSSIRSDSSSSYTCVQDEELTNACSECPYRAESKEKLLLHRQGHGIPRGPFNYKCVFCSWYAKKKSAIEQHMALHTSRPAEFMAQVERNLVTSATQEPPKNLNLSLANNLHLASMLSSRLQGIAAASPLFNASLPTLPNDQLLNAAANQLLSTLLYPQPISAPPNLPDMNVLRHLTSNPLLSFGLSSLLDLHKNTNNLPKYEQTI</sequence>
<dbReference type="InterPro" id="IPR036236">
    <property type="entry name" value="Znf_C2H2_sf"/>
</dbReference>
<evidence type="ECO:0000256" key="1">
    <source>
        <dbReference type="ARBA" id="ARBA00022723"/>
    </source>
</evidence>
<feature type="domain" description="C2H2-type" evidence="7">
    <location>
        <begin position="112"/>
        <end position="139"/>
    </location>
</feature>
<evidence type="ECO:0000256" key="4">
    <source>
        <dbReference type="ARBA" id="ARBA00022833"/>
    </source>
</evidence>
<dbReference type="Proteomes" id="UP000887540">
    <property type="component" value="Unplaced"/>
</dbReference>
<dbReference type="GO" id="GO:0008270">
    <property type="term" value="F:zinc ion binding"/>
    <property type="evidence" value="ECO:0007669"/>
    <property type="project" value="UniProtKB-KW"/>
</dbReference>
<evidence type="ECO:0000256" key="5">
    <source>
        <dbReference type="PROSITE-ProRule" id="PRU00042"/>
    </source>
</evidence>
<feature type="region of interest" description="Disordered" evidence="6">
    <location>
        <begin position="37"/>
        <end position="61"/>
    </location>
</feature>
<keyword evidence="3 5" id="KW-0863">Zinc-finger</keyword>
<organism evidence="8 9">
    <name type="scientific">Acrobeloides nanus</name>
    <dbReference type="NCBI Taxonomy" id="290746"/>
    <lineage>
        <taxon>Eukaryota</taxon>
        <taxon>Metazoa</taxon>
        <taxon>Ecdysozoa</taxon>
        <taxon>Nematoda</taxon>
        <taxon>Chromadorea</taxon>
        <taxon>Rhabditida</taxon>
        <taxon>Tylenchina</taxon>
        <taxon>Cephalobomorpha</taxon>
        <taxon>Cephaloboidea</taxon>
        <taxon>Cephalobidae</taxon>
        <taxon>Acrobeloides</taxon>
    </lineage>
</organism>